<keyword evidence="3" id="KW-1185">Reference proteome</keyword>
<dbReference type="Gene3D" id="2.130.10.30">
    <property type="entry name" value="Regulator of chromosome condensation 1/beta-lactamase-inhibitor protein II"/>
    <property type="match status" value="1"/>
</dbReference>
<dbReference type="InterPro" id="IPR000408">
    <property type="entry name" value="Reg_chr_condens"/>
</dbReference>
<dbReference type="PROSITE" id="PS50012">
    <property type="entry name" value="RCC1_3"/>
    <property type="match status" value="1"/>
</dbReference>
<organism evidence="2 3">
    <name type="scientific">Paenibacillus sonchi</name>
    <dbReference type="NCBI Taxonomy" id="373687"/>
    <lineage>
        <taxon>Bacteria</taxon>
        <taxon>Bacillati</taxon>
        <taxon>Bacillota</taxon>
        <taxon>Bacilli</taxon>
        <taxon>Bacillales</taxon>
        <taxon>Paenibacillaceae</taxon>
        <taxon>Paenibacillus</taxon>
        <taxon>Paenibacillus sonchi group</taxon>
    </lineage>
</organism>
<evidence type="ECO:0000313" key="2">
    <source>
        <dbReference type="EMBL" id="QQZ58884.1"/>
    </source>
</evidence>
<sequence>MAIPTFVLDPTGADLTGVKKIYSLSPESIIFIKDNAVYMVGSGMGKYTLTTPTSKTADITSYFPAFTSSANFQMAFLNGFNYSRVDMQPGNTTLVDASSRIFTINGVNYSLTDWNAYKAPGSTSTELDSAPTLYNIPTGVDITNVHRYITPAKNPFSGARYLPVGYTTIQNGDLKYWGTPFSDWAYGGNTIQAIKTIATGVQSVVGDGSGAFWFLKDGNVYTFGANNAGRTGIAGGGVISDPVKVSGPSGEVKNVKQIASYGFQTYALKDNNDVIAWSDASSFSTLSKKYLSLFQAPDRSGKYIVYGITESGDFVKLPDGTAVTGFPKIYPVDYVAPVVLDTPTSVLSTDKFNRSVITVDYGSSPAITNREYSIDGGATWLPYTAPVTLTSAGMISFKARSCAEGGIYSKLLEIEVNNDPIIIKSGFPQITDNGNGSFSVDSGTTHPDAKTQIKVDNGTWVDYIGAVTLPSGSHTVDVRIINKAGEELATNQKTVNGATPFPTATPTPTVAPTPTVVPSSTPTAVPTSTVAPATPTPTTAPTAGPTATTVPTTVPATPVPTVDPSWGSPIGSEDVTFTVLGGGFSSQFSGLLLDNVTISTTNPYQQINSVTNSVIEDSRGSGAGWNYTLKITDFVSDPVVDNSNNTNNLVVKMPSNALSVDVANSTTLAGQSGMVSQTGNHVFSDQPVVLAQANEYQGMGQYQIGQSFTLRVPDKVEIVSAGEGSSYHPGTKTGLRVGTYRSQFTFTLASGI</sequence>
<protein>
    <submittedName>
        <fullName evidence="2">Uncharacterized protein</fullName>
    </submittedName>
</protein>
<dbReference type="InterPro" id="IPR009091">
    <property type="entry name" value="RCC1/BLIP-II"/>
</dbReference>
<evidence type="ECO:0000313" key="3">
    <source>
        <dbReference type="Proteomes" id="UP000595841"/>
    </source>
</evidence>
<dbReference type="RefSeq" id="WP_202676317.1">
    <property type="nucleotide sequence ID" value="NZ_CP068595.1"/>
</dbReference>
<accession>A0A974SB37</accession>
<proteinExistence type="predicted"/>
<dbReference type="Proteomes" id="UP000595841">
    <property type="component" value="Chromosome"/>
</dbReference>
<dbReference type="EMBL" id="CP068595">
    <property type="protein sequence ID" value="QQZ58884.1"/>
    <property type="molecule type" value="Genomic_DNA"/>
</dbReference>
<reference evidence="2 3" key="1">
    <citation type="submission" date="2021-01" db="EMBL/GenBank/DDBJ databases">
        <title>Whole genome sequence of Paenibacillus sonchi LMG 24727 for comparative genomics.</title>
        <authorList>
            <person name="Lee G."/>
            <person name="Kim M.-J."/>
            <person name="Lim K."/>
            <person name="Shin J.-H."/>
        </authorList>
    </citation>
    <scope>NUCLEOTIDE SEQUENCE [LARGE SCALE GENOMIC DNA]</scope>
    <source>
        <strain evidence="2 3">LMG 24727</strain>
    </source>
</reference>
<gene>
    <name evidence="2" type="ORF">JI735_19320</name>
</gene>
<evidence type="ECO:0000256" key="1">
    <source>
        <dbReference type="SAM" id="MobiDB-lite"/>
    </source>
</evidence>
<name>A0A974SB37_9BACL</name>
<feature type="compositionally biased region" description="Low complexity" evidence="1">
    <location>
        <begin position="512"/>
        <end position="562"/>
    </location>
</feature>
<dbReference type="AlphaFoldDB" id="A0A974SB37"/>
<feature type="region of interest" description="Disordered" evidence="1">
    <location>
        <begin position="495"/>
        <end position="567"/>
    </location>
</feature>
<dbReference type="KEGG" id="pson:JI735_19320"/>
<dbReference type="SUPFAM" id="SSF50985">
    <property type="entry name" value="RCC1/BLIP-II"/>
    <property type="match status" value="1"/>
</dbReference>